<evidence type="ECO:0000259" key="2">
    <source>
        <dbReference type="Pfam" id="PF23403"/>
    </source>
</evidence>
<sequence>MKNVLTKHRHGREQDRGEQHIPDNHDLDEEEAEDYEEIVPPGTKAFPAVATSPTKVSEPIKAGKPERGPNTSHGHEALPHHARPLERLFLVNNLEYEQFRVNIERDRGLEEGMAAQVLVGCRIISPKSRFPPEKLVEKLEQHSYWREERNVMIFN</sequence>
<name>A0A8X7P1H1_BRACI</name>
<dbReference type="EMBL" id="JAAMPC010000526">
    <property type="protein sequence ID" value="KAG2242343.1"/>
    <property type="molecule type" value="Genomic_DNA"/>
</dbReference>
<keyword evidence="4" id="KW-1185">Reference proteome</keyword>
<dbReference type="Proteomes" id="UP000886595">
    <property type="component" value="Unassembled WGS sequence"/>
</dbReference>
<proteinExistence type="predicted"/>
<accession>A0A8X7P1H1</accession>
<evidence type="ECO:0000256" key="1">
    <source>
        <dbReference type="SAM" id="MobiDB-lite"/>
    </source>
</evidence>
<gene>
    <name evidence="3" type="ORF">Bca52824_095814</name>
</gene>
<feature type="compositionally biased region" description="Basic and acidic residues" evidence="1">
    <location>
        <begin position="12"/>
        <end position="25"/>
    </location>
</feature>
<feature type="compositionally biased region" description="Basic residues" evidence="1">
    <location>
        <begin position="1"/>
        <end position="11"/>
    </location>
</feature>
<feature type="compositionally biased region" description="Acidic residues" evidence="1">
    <location>
        <begin position="26"/>
        <end position="37"/>
    </location>
</feature>
<evidence type="ECO:0000313" key="3">
    <source>
        <dbReference type="EMBL" id="KAG2242343.1"/>
    </source>
</evidence>
<feature type="compositionally biased region" description="Basic and acidic residues" evidence="1">
    <location>
        <begin position="61"/>
        <end position="79"/>
    </location>
</feature>
<evidence type="ECO:0000313" key="4">
    <source>
        <dbReference type="Proteomes" id="UP000886595"/>
    </source>
</evidence>
<feature type="region of interest" description="Disordered" evidence="1">
    <location>
        <begin position="1"/>
        <end position="79"/>
    </location>
</feature>
<organism evidence="3 4">
    <name type="scientific">Brassica carinata</name>
    <name type="common">Ethiopian mustard</name>
    <name type="synonym">Abyssinian cabbage</name>
    <dbReference type="NCBI Taxonomy" id="52824"/>
    <lineage>
        <taxon>Eukaryota</taxon>
        <taxon>Viridiplantae</taxon>
        <taxon>Streptophyta</taxon>
        <taxon>Embryophyta</taxon>
        <taxon>Tracheophyta</taxon>
        <taxon>Spermatophyta</taxon>
        <taxon>Magnoliopsida</taxon>
        <taxon>eudicotyledons</taxon>
        <taxon>Gunneridae</taxon>
        <taxon>Pentapetalae</taxon>
        <taxon>rosids</taxon>
        <taxon>malvids</taxon>
        <taxon>Brassicales</taxon>
        <taxon>Brassicaceae</taxon>
        <taxon>Brassiceae</taxon>
        <taxon>Brassica</taxon>
    </lineage>
</organism>
<comment type="caution">
    <text evidence="3">The sequence shown here is derived from an EMBL/GenBank/DDBJ whole genome shotgun (WGS) entry which is preliminary data.</text>
</comment>
<dbReference type="InterPro" id="IPR056605">
    <property type="entry name" value="LTI65_LTI78_N"/>
</dbReference>
<dbReference type="AlphaFoldDB" id="A0A8X7P1H1"/>
<dbReference type="Pfam" id="PF23403">
    <property type="entry name" value="LTI65_LTI78_N"/>
    <property type="match status" value="1"/>
</dbReference>
<reference evidence="3 4" key="1">
    <citation type="submission" date="2020-02" db="EMBL/GenBank/DDBJ databases">
        <authorList>
            <person name="Ma Q."/>
            <person name="Huang Y."/>
            <person name="Song X."/>
            <person name="Pei D."/>
        </authorList>
    </citation>
    <scope>NUCLEOTIDE SEQUENCE [LARGE SCALE GENOMIC DNA]</scope>
    <source>
        <strain evidence="3">Sxm20200214</strain>
        <tissue evidence="3">Leaf</tissue>
    </source>
</reference>
<protein>
    <recommendedName>
        <fullName evidence="2">LTI65/LTI78 N-terminal domain-containing protein</fullName>
    </recommendedName>
</protein>
<feature type="domain" description="LTI65/LTI78 N-terminal" evidence="2">
    <location>
        <begin position="1"/>
        <end position="39"/>
    </location>
</feature>